<protein>
    <submittedName>
        <fullName evidence="2">Uncharacterized protein</fullName>
    </submittedName>
</protein>
<organism evidence="2 3">
    <name type="scientific">Mycena venus</name>
    <dbReference type="NCBI Taxonomy" id="2733690"/>
    <lineage>
        <taxon>Eukaryota</taxon>
        <taxon>Fungi</taxon>
        <taxon>Dikarya</taxon>
        <taxon>Basidiomycota</taxon>
        <taxon>Agaricomycotina</taxon>
        <taxon>Agaricomycetes</taxon>
        <taxon>Agaricomycetidae</taxon>
        <taxon>Agaricales</taxon>
        <taxon>Marasmiineae</taxon>
        <taxon>Mycenaceae</taxon>
        <taxon>Mycena</taxon>
    </lineage>
</organism>
<evidence type="ECO:0000313" key="2">
    <source>
        <dbReference type="EMBL" id="KAF7360337.1"/>
    </source>
</evidence>
<feature type="region of interest" description="Disordered" evidence="1">
    <location>
        <begin position="71"/>
        <end position="115"/>
    </location>
</feature>
<dbReference type="AlphaFoldDB" id="A0A8H6YKN6"/>
<feature type="compositionally biased region" description="Gly residues" evidence="1">
    <location>
        <begin position="277"/>
        <end position="294"/>
    </location>
</feature>
<evidence type="ECO:0000313" key="3">
    <source>
        <dbReference type="Proteomes" id="UP000620124"/>
    </source>
</evidence>
<evidence type="ECO:0000256" key="1">
    <source>
        <dbReference type="SAM" id="MobiDB-lite"/>
    </source>
</evidence>
<reference evidence="2" key="1">
    <citation type="submission" date="2020-05" db="EMBL/GenBank/DDBJ databases">
        <title>Mycena genomes resolve the evolution of fungal bioluminescence.</title>
        <authorList>
            <person name="Tsai I.J."/>
        </authorList>
    </citation>
    <scope>NUCLEOTIDE SEQUENCE</scope>
    <source>
        <strain evidence="2">CCC161011</strain>
    </source>
</reference>
<dbReference type="Proteomes" id="UP000620124">
    <property type="component" value="Unassembled WGS sequence"/>
</dbReference>
<sequence length="425" mass="45602">MFIRPYDTPVWPQEKTQKKYSSLAMSPFGRIGMCLTIHRRPVECTVLHHNYPPVDEIATLKAIASGQFYQNQLKPPSSSSPGLSYMPSGRRETSPRSGTPEQCGTDAGTTPALDDWDRDRFCEEYHLGDEIRELLESHGFDIADSLLDTGDTALEELGFKVGHIAELNWALKKMMLRRFPTMSLTVNTQGKYKPVISGGTGGAGGDSRSRPGRGGIGMAPRFSIEDVGLFSVISGGTGGAGGANGVMQPSVVEESPETKSQSKSATREAEKDLGSELAGGTGGPGGHGHQLGGLGGVGEAAQMAAEHVPIFRAITGGFGGAGGTSPIQGGSGGTGEGSEFSHLLFPIDDETRRRVPYTKLEDFSIKADLCQFLKDGGFQTVGGLFEAYDKDLELLPHFKAGYVATLRWTLRKFAARARRLEEWLK</sequence>
<name>A0A8H6YKN6_9AGAR</name>
<dbReference type="EMBL" id="JACAZI010000005">
    <property type="protein sequence ID" value="KAF7360337.1"/>
    <property type="molecule type" value="Genomic_DNA"/>
</dbReference>
<proteinExistence type="predicted"/>
<accession>A0A8H6YKN6</accession>
<feature type="compositionally biased region" description="Low complexity" evidence="1">
    <location>
        <begin position="75"/>
        <end position="88"/>
    </location>
</feature>
<comment type="caution">
    <text evidence="2">The sequence shown here is derived from an EMBL/GenBank/DDBJ whole genome shotgun (WGS) entry which is preliminary data.</text>
</comment>
<feature type="region of interest" description="Disordered" evidence="1">
    <location>
        <begin position="241"/>
        <end position="294"/>
    </location>
</feature>
<feature type="compositionally biased region" description="Basic and acidic residues" evidence="1">
    <location>
        <begin position="265"/>
        <end position="274"/>
    </location>
</feature>
<dbReference type="OrthoDB" id="3060022at2759"/>
<feature type="region of interest" description="Disordered" evidence="1">
    <location>
        <begin position="195"/>
        <end position="217"/>
    </location>
</feature>
<gene>
    <name evidence="2" type="ORF">MVEN_00763200</name>
</gene>
<keyword evidence="3" id="KW-1185">Reference proteome</keyword>